<protein>
    <submittedName>
        <fullName evidence="1">Uncharacterized protein</fullName>
    </submittedName>
</protein>
<evidence type="ECO:0000313" key="2">
    <source>
        <dbReference type="Proteomes" id="UP000035800"/>
    </source>
</evidence>
<reference evidence="1 2" key="2">
    <citation type="journal article" date="2014" name="Emerg. Microbes Infect.">
        <title>Potential impact on kidney infection: a whole-genome analysis of Leptospira santarosai serovar Shermani.</title>
        <authorList>
            <person name="Chou L.F."/>
            <person name="Chen T.W."/>
            <person name="Ko Y.C."/>
            <person name="Pan M.J."/>
            <person name="Tian Y.C."/>
            <person name="Chiu C.H."/>
            <person name="Tang P."/>
            <person name="Hung C.C."/>
            <person name="Yang C.W."/>
        </authorList>
    </citation>
    <scope>NUCLEOTIDE SEQUENCE</scope>
    <source>
        <strain evidence="1 2">LT 821</strain>
    </source>
</reference>
<name>K8Y876_9LEPT</name>
<dbReference type="PATRIC" id="fig|758847.3.peg.2321"/>
<organism evidence="1 2">
    <name type="scientific">Leptospira santarosai serovar Shermani str. LT 821</name>
    <dbReference type="NCBI Taxonomy" id="758847"/>
    <lineage>
        <taxon>Bacteria</taxon>
        <taxon>Pseudomonadati</taxon>
        <taxon>Spirochaetota</taxon>
        <taxon>Spirochaetia</taxon>
        <taxon>Leptospirales</taxon>
        <taxon>Leptospiraceae</taxon>
        <taxon>Leptospira</taxon>
    </lineage>
</organism>
<dbReference type="Proteomes" id="UP000035800">
    <property type="component" value="Chromosome I"/>
</dbReference>
<dbReference type="STRING" id="758847.LSS_11063"/>
<dbReference type="EMBL" id="CP006694">
    <property type="protein sequence ID" value="EKT86792.1"/>
    <property type="molecule type" value="Genomic_DNA"/>
</dbReference>
<sequence>MRHVSLTPVLKKLKIHQKSEYSQIGKETYRRTKSKEYKNY</sequence>
<evidence type="ECO:0000313" key="1">
    <source>
        <dbReference type="EMBL" id="EKT86792.1"/>
    </source>
</evidence>
<gene>
    <name evidence="1" type="ORF">LSS_11063</name>
</gene>
<accession>K8Y876</accession>
<reference evidence="1 2" key="1">
    <citation type="journal article" date="2012" name="Gene">
        <title>Sequence of Leptospira santarosai serovar Shermani genome and prediction of virulence-associated genes.</title>
        <authorList>
            <person name="Chou L.F."/>
            <person name="Chen Y.T."/>
            <person name="Lu C.W."/>
            <person name="Ko Y.C."/>
            <person name="Tang C.Y."/>
            <person name="Pan M.J."/>
            <person name="Tian Y.C."/>
            <person name="Chiu C.H."/>
            <person name="Hung C.C."/>
            <person name="Yang C.W."/>
        </authorList>
    </citation>
    <scope>NUCLEOTIDE SEQUENCE [LARGE SCALE GENOMIC DNA]</scope>
    <source>
        <strain evidence="1">LT 821</strain>
    </source>
</reference>
<dbReference type="AlphaFoldDB" id="K8Y876"/>
<dbReference type="KEGG" id="lst:LSS_11063"/>
<proteinExistence type="predicted"/>